<feature type="region of interest" description="Disordered" evidence="5">
    <location>
        <begin position="55"/>
        <end position="84"/>
    </location>
</feature>
<evidence type="ECO:0000313" key="8">
    <source>
        <dbReference type="Proteomes" id="UP000027265"/>
    </source>
</evidence>
<dbReference type="InterPro" id="IPR036855">
    <property type="entry name" value="Znf_CCCH_sf"/>
</dbReference>
<gene>
    <name evidence="7" type="ORF">JAAARDRAFT_197531</name>
</gene>
<dbReference type="Pfam" id="PF00642">
    <property type="entry name" value="zf-CCCH"/>
    <property type="match status" value="1"/>
</dbReference>
<evidence type="ECO:0000256" key="3">
    <source>
        <dbReference type="ARBA" id="ARBA00022833"/>
    </source>
</evidence>
<accession>A0A067PQ03</accession>
<dbReference type="STRING" id="933084.A0A067PQ03"/>
<keyword evidence="8" id="KW-1185">Reference proteome</keyword>
<dbReference type="GO" id="GO:0008270">
    <property type="term" value="F:zinc ion binding"/>
    <property type="evidence" value="ECO:0007669"/>
    <property type="project" value="UniProtKB-KW"/>
</dbReference>
<feature type="zinc finger region" description="C3H1-type" evidence="4">
    <location>
        <begin position="1"/>
        <end position="29"/>
    </location>
</feature>
<dbReference type="AlphaFoldDB" id="A0A067PQ03"/>
<dbReference type="Gene3D" id="4.10.1000.10">
    <property type="entry name" value="Zinc finger, CCCH-type"/>
    <property type="match status" value="1"/>
</dbReference>
<dbReference type="InParanoid" id="A0A067PQ03"/>
<dbReference type="SUPFAM" id="SSF90229">
    <property type="entry name" value="CCCH zinc finger"/>
    <property type="match status" value="1"/>
</dbReference>
<evidence type="ECO:0000259" key="6">
    <source>
        <dbReference type="PROSITE" id="PS50103"/>
    </source>
</evidence>
<organism evidence="7 8">
    <name type="scientific">Jaapia argillacea MUCL 33604</name>
    <dbReference type="NCBI Taxonomy" id="933084"/>
    <lineage>
        <taxon>Eukaryota</taxon>
        <taxon>Fungi</taxon>
        <taxon>Dikarya</taxon>
        <taxon>Basidiomycota</taxon>
        <taxon>Agaricomycotina</taxon>
        <taxon>Agaricomycetes</taxon>
        <taxon>Agaricomycetidae</taxon>
        <taxon>Jaapiales</taxon>
        <taxon>Jaapiaceae</taxon>
        <taxon>Jaapia</taxon>
    </lineage>
</organism>
<evidence type="ECO:0000256" key="5">
    <source>
        <dbReference type="SAM" id="MobiDB-lite"/>
    </source>
</evidence>
<evidence type="ECO:0000256" key="2">
    <source>
        <dbReference type="ARBA" id="ARBA00022771"/>
    </source>
</evidence>
<evidence type="ECO:0000313" key="7">
    <source>
        <dbReference type="EMBL" id="KDQ53377.1"/>
    </source>
</evidence>
<name>A0A067PQ03_9AGAM</name>
<dbReference type="Proteomes" id="UP000027265">
    <property type="component" value="Unassembled WGS sequence"/>
</dbReference>
<dbReference type="EMBL" id="KL197734">
    <property type="protein sequence ID" value="KDQ53377.1"/>
    <property type="molecule type" value="Genomic_DNA"/>
</dbReference>
<evidence type="ECO:0000256" key="1">
    <source>
        <dbReference type="ARBA" id="ARBA00022723"/>
    </source>
</evidence>
<dbReference type="PANTHER" id="PTHR38846">
    <property type="entry name" value="C3H1-TYPE DOMAIN-CONTAINING PROTEIN"/>
    <property type="match status" value="1"/>
</dbReference>
<keyword evidence="2 4" id="KW-0863">Zinc-finger</keyword>
<proteinExistence type="predicted"/>
<dbReference type="OrthoDB" id="6105938at2759"/>
<dbReference type="InterPro" id="IPR000571">
    <property type="entry name" value="Znf_CCCH"/>
</dbReference>
<dbReference type="PANTHER" id="PTHR38846:SF1">
    <property type="entry name" value="C3H1-TYPE DOMAIN-CONTAINING PROTEIN"/>
    <property type="match status" value="1"/>
</dbReference>
<dbReference type="SMART" id="SM00356">
    <property type="entry name" value="ZnF_C3H1"/>
    <property type="match status" value="1"/>
</dbReference>
<keyword evidence="1 4" id="KW-0479">Metal-binding</keyword>
<evidence type="ECO:0000256" key="4">
    <source>
        <dbReference type="PROSITE-ProRule" id="PRU00723"/>
    </source>
</evidence>
<protein>
    <recommendedName>
        <fullName evidence="6">C3H1-type domain-containing protein</fullName>
    </recommendedName>
</protein>
<dbReference type="PROSITE" id="PS50103">
    <property type="entry name" value="ZF_C3H1"/>
    <property type="match status" value="1"/>
</dbReference>
<dbReference type="HOGENOM" id="CLU_053382_2_0_1"/>
<sequence length="215" mass="24215">MSQSQVCHQYASNGICTYGTRCRFQHIASAVDGSSQVSYTYIAACDVMMSTGQVADLSQTPPPQKKQGAEQRPHSFGWSYDDDEDSEKSRARRLLKDALTLQFNEIYGTDAGDIDSWRNLCQILEIAPIPEDLDACRGVVKATHVNIVDLIDTPNTGDRVGKFPSEFRLSEYTKATGKYFPRDNAYAGGLLRYLLRRIDNPPAERVKTRRRKRKV</sequence>
<keyword evidence="3 4" id="KW-0862">Zinc</keyword>
<feature type="domain" description="C3H1-type" evidence="6">
    <location>
        <begin position="1"/>
        <end position="29"/>
    </location>
</feature>
<reference evidence="8" key="1">
    <citation type="journal article" date="2014" name="Proc. Natl. Acad. Sci. U.S.A.">
        <title>Extensive sampling of basidiomycete genomes demonstrates inadequacy of the white-rot/brown-rot paradigm for wood decay fungi.</title>
        <authorList>
            <person name="Riley R."/>
            <person name="Salamov A.A."/>
            <person name="Brown D.W."/>
            <person name="Nagy L.G."/>
            <person name="Floudas D."/>
            <person name="Held B.W."/>
            <person name="Levasseur A."/>
            <person name="Lombard V."/>
            <person name="Morin E."/>
            <person name="Otillar R."/>
            <person name="Lindquist E.A."/>
            <person name="Sun H."/>
            <person name="LaButti K.M."/>
            <person name="Schmutz J."/>
            <person name="Jabbour D."/>
            <person name="Luo H."/>
            <person name="Baker S.E."/>
            <person name="Pisabarro A.G."/>
            <person name="Walton J.D."/>
            <person name="Blanchette R.A."/>
            <person name="Henrissat B."/>
            <person name="Martin F."/>
            <person name="Cullen D."/>
            <person name="Hibbett D.S."/>
            <person name="Grigoriev I.V."/>
        </authorList>
    </citation>
    <scope>NUCLEOTIDE SEQUENCE [LARGE SCALE GENOMIC DNA]</scope>
    <source>
        <strain evidence="8">MUCL 33604</strain>
    </source>
</reference>